<evidence type="ECO:0000313" key="1">
    <source>
        <dbReference type="Proteomes" id="UP000790787"/>
    </source>
</evidence>
<gene>
    <name evidence="2" type="primary">LOC142181317</name>
</gene>
<dbReference type="Proteomes" id="UP000790787">
    <property type="component" value="Chromosome 5"/>
</dbReference>
<keyword evidence="1" id="KW-1185">Reference proteome</keyword>
<proteinExistence type="predicted"/>
<name>A0AC58ULS9_TOBAC</name>
<accession>A0AC58ULS9</accession>
<organism evidence="1 2">
    <name type="scientific">Nicotiana tabacum</name>
    <name type="common">Common tobacco</name>
    <dbReference type="NCBI Taxonomy" id="4097"/>
    <lineage>
        <taxon>Eukaryota</taxon>
        <taxon>Viridiplantae</taxon>
        <taxon>Streptophyta</taxon>
        <taxon>Embryophyta</taxon>
        <taxon>Tracheophyta</taxon>
        <taxon>Spermatophyta</taxon>
        <taxon>Magnoliopsida</taxon>
        <taxon>eudicotyledons</taxon>
        <taxon>Gunneridae</taxon>
        <taxon>Pentapetalae</taxon>
        <taxon>asterids</taxon>
        <taxon>lamiids</taxon>
        <taxon>Solanales</taxon>
        <taxon>Solanaceae</taxon>
        <taxon>Nicotianoideae</taxon>
        <taxon>Nicotianeae</taxon>
        <taxon>Nicotiana</taxon>
    </lineage>
</organism>
<protein>
    <submittedName>
        <fullName evidence="2">Uncharacterized protein LOC142181317</fullName>
    </submittedName>
</protein>
<reference evidence="1" key="1">
    <citation type="journal article" date="2014" name="Nat. Commun.">
        <title>The tobacco genome sequence and its comparison with those of tomato and potato.</title>
        <authorList>
            <person name="Sierro N."/>
            <person name="Battey J.N."/>
            <person name="Ouadi S."/>
            <person name="Bakaher N."/>
            <person name="Bovet L."/>
            <person name="Willig A."/>
            <person name="Goepfert S."/>
            <person name="Peitsch M.C."/>
            <person name="Ivanov N.V."/>
        </authorList>
    </citation>
    <scope>NUCLEOTIDE SEQUENCE [LARGE SCALE GENOMIC DNA]</scope>
</reference>
<evidence type="ECO:0000313" key="2">
    <source>
        <dbReference type="RefSeq" id="XP_075110440.1"/>
    </source>
</evidence>
<dbReference type="RefSeq" id="XP_075110440.1">
    <property type="nucleotide sequence ID" value="XM_075254339.1"/>
</dbReference>
<reference evidence="2" key="2">
    <citation type="submission" date="2025-08" db="UniProtKB">
        <authorList>
            <consortium name="RefSeq"/>
        </authorList>
    </citation>
    <scope>IDENTIFICATION</scope>
    <source>
        <tissue evidence="2">Leaf</tissue>
    </source>
</reference>
<sequence>MIQLLHANEQFMGLPHEDPQQHILNFLEIIDTYITNGVTPDYVRLTLFPFSLLGEAKRWLKTEPANSIHHGMIWQGHFWQGSSLQAKLQRSETNEVLAHTFIEGLYPETKIVVDAASGGQVLEKRFDEIYAL</sequence>